<name>A0ABP9TQN9_9MICC</name>
<feature type="region of interest" description="Disordered" evidence="1">
    <location>
        <begin position="15"/>
        <end position="49"/>
    </location>
</feature>
<comment type="caution">
    <text evidence="2">The sequence shown here is derived from an EMBL/GenBank/DDBJ whole genome shotgun (WGS) entry which is preliminary data.</text>
</comment>
<organism evidence="2 3">
    <name type="scientific">Paeniglutamicibacter antarcticus</name>
    <dbReference type="NCBI Taxonomy" id="494023"/>
    <lineage>
        <taxon>Bacteria</taxon>
        <taxon>Bacillati</taxon>
        <taxon>Actinomycetota</taxon>
        <taxon>Actinomycetes</taxon>
        <taxon>Micrococcales</taxon>
        <taxon>Micrococcaceae</taxon>
        <taxon>Paeniglutamicibacter</taxon>
    </lineage>
</organism>
<evidence type="ECO:0000313" key="3">
    <source>
        <dbReference type="Proteomes" id="UP001501257"/>
    </source>
</evidence>
<protein>
    <submittedName>
        <fullName evidence="2">Uncharacterized protein</fullName>
    </submittedName>
</protein>
<sequence>MNHVDIKKLGRIPDVGGHRVMDRAAGNRNKTKTPTNRKPGYAYLHNVSR</sequence>
<reference evidence="3" key="1">
    <citation type="journal article" date="2019" name="Int. J. Syst. Evol. Microbiol.">
        <title>The Global Catalogue of Microorganisms (GCM) 10K type strain sequencing project: providing services to taxonomists for standard genome sequencing and annotation.</title>
        <authorList>
            <consortium name="The Broad Institute Genomics Platform"/>
            <consortium name="The Broad Institute Genome Sequencing Center for Infectious Disease"/>
            <person name="Wu L."/>
            <person name="Ma J."/>
        </authorList>
    </citation>
    <scope>NUCLEOTIDE SEQUENCE [LARGE SCALE GENOMIC DNA]</scope>
    <source>
        <strain evidence="3">JCM 18952</strain>
    </source>
</reference>
<dbReference type="Proteomes" id="UP001501257">
    <property type="component" value="Unassembled WGS sequence"/>
</dbReference>
<evidence type="ECO:0000256" key="1">
    <source>
        <dbReference type="SAM" id="MobiDB-lite"/>
    </source>
</evidence>
<evidence type="ECO:0000313" key="2">
    <source>
        <dbReference type="EMBL" id="GAA5228686.1"/>
    </source>
</evidence>
<dbReference type="EMBL" id="BAABLK010000087">
    <property type="protein sequence ID" value="GAA5228686.1"/>
    <property type="molecule type" value="Genomic_DNA"/>
</dbReference>
<proteinExistence type="predicted"/>
<accession>A0ABP9TQN9</accession>
<keyword evidence="3" id="KW-1185">Reference proteome</keyword>
<gene>
    <name evidence="2" type="ORF">GCM10025778_32250</name>
</gene>